<dbReference type="Gene3D" id="3.40.390.10">
    <property type="entry name" value="Collagenase (Catalytic Domain)"/>
    <property type="match status" value="1"/>
</dbReference>
<dbReference type="Pfam" id="PF05649">
    <property type="entry name" value="Peptidase_M13_N"/>
    <property type="match status" value="1"/>
</dbReference>
<evidence type="ECO:0000256" key="3">
    <source>
        <dbReference type="ARBA" id="ARBA00022670"/>
    </source>
</evidence>
<evidence type="ECO:0000313" key="10">
    <source>
        <dbReference type="EMBL" id="KAH9383134.1"/>
    </source>
</evidence>
<dbReference type="OrthoDB" id="6492357at2759"/>
<dbReference type="Pfam" id="PF01431">
    <property type="entry name" value="Peptidase_M13"/>
    <property type="match status" value="1"/>
</dbReference>
<dbReference type="InterPro" id="IPR042089">
    <property type="entry name" value="Peptidase_M13_dom_2"/>
</dbReference>
<evidence type="ECO:0000256" key="2">
    <source>
        <dbReference type="ARBA" id="ARBA00007357"/>
    </source>
</evidence>
<dbReference type="VEuPathDB" id="VectorBase:HLOH_046029"/>
<evidence type="ECO:0000259" key="9">
    <source>
        <dbReference type="Pfam" id="PF05649"/>
    </source>
</evidence>
<dbReference type="GO" id="GO:0004222">
    <property type="term" value="F:metalloendopeptidase activity"/>
    <property type="evidence" value="ECO:0007669"/>
    <property type="project" value="InterPro"/>
</dbReference>
<evidence type="ECO:0000259" key="8">
    <source>
        <dbReference type="Pfam" id="PF01431"/>
    </source>
</evidence>
<evidence type="ECO:0000313" key="11">
    <source>
        <dbReference type="Proteomes" id="UP000821853"/>
    </source>
</evidence>
<dbReference type="PANTHER" id="PTHR11733:SF241">
    <property type="entry name" value="GH26575P-RELATED"/>
    <property type="match status" value="1"/>
</dbReference>
<keyword evidence="7" id="KW-0482">Metalloprotease</keyword>
<dbReference type="PROSITE" id="PS51885">
    <property type="entry name" value="NEPRILYSIN"/>
    <property type="match status" value="1"/>
</dbReference>
<dbReference type="PANTHER" id="PTHR11733">
    <property type="entry name" value="ZINC METALLOPROTEASE FAMILY M13 NEPRILYSIN-RELATED"/>
    <property type="match status" value="1"/>
</dbReference>
<feature type="domain" description="Peptidase M13 C-terminal" evidence="8">
    <location>
        <begin position="509"/>
        <end position="605"/>
    </location>
</feature>
<comment type="similarity">
    <text evidence="2">Belongs to the peptidase M13 family.</text>
</comment>
<reference evidence="10 11" key="1">
    <citation type="journal article" date="2020" name="Cell">
        <title>Large-Scale Comparative Analyses of Tick Genomes Elucidate Their Genetic Diversity and Vector Capacities.</title>
        <authorList>
            <consortium name="Tick Genome and Microbiome Consortium (TIGMIC)"/>
            <person name="Jia N."/>
            <person name="Wang J."/>
            <person name="Shi W."/>
            <person name="Du L."/>
            <person name="Sun Y."/>
            <person name="Zhan W."/>
            <person name="Jiang J.F."/>
            <person name="Wang Q."/>
            <person name="Zhang B."/>
            <person name="Ji P."/>
            <person name="Bell-Sakyi L."/>
            <person name="Cui X.M."/>
            <person name="Yuan T.T."/>
            <person name="Jiang B.G."/>
            <person name="Yang W.F."/>
            <person name="Lam T.T."/>
            <person name="Chang Q.C."/>
            <person name="Ding S.J."/>
            <person name="Wang X.J."/>
            <person name="Zhu J.G."/>
            <person name="Ruan X.D."/>
            <person name="Zhao L."/>
            <person name="Wei J.T."/>
            <person name="Ye R.Z."/>
            <person name="Que T.C."/>
            <person name="Du C.H."/>
            <person name="Zhou Y.H."/>
            <person name="Cheng J.X."/>
            <person name="Dai P.F."/>
            <person name="Guo W.B."/>
            <person name="Han X.H."/>
            <person name="Huang E.J."/>
            <person name="Li L.F."/>
            <person name="Wei W."/>
            <person name="Gao Y.C."/>
            <person name="Liu J.Z."/>
            <person name="Shao H.Z."/>
            <person name="Wang X."/>
            <person name="Wang C.C."/>
            <person name="Yang T.C."/>
            <person name="Huo Q.B."/>
            <person name="Li W."/>
            <person name="Chen H.Y."/>
            <person name="Chen S.E."/>
            <person name="Zhou L.G."/>
            <person name="Ni X.B."/>
            <person name="Tian J.H."/>
            <person name="Sheng Y."/>
            <person name="Liu T."/>
            <person name="Pan Y.S."/>
            <person name="Xia L.Y."/>
            <person name="Li J."/>
            <person name="Zhao F."/>
            <person name="Cao W.C."/>
        </authorList>
    </citation>
    <scope>NUCLEOTIDE SEQUENCE [LARGE SCALE GENOMIC DNA]</scope>
    <source>
        <strain evidence="10">HaeL-2018</strain>
    </source>
</reference>
<protein>
    <submittedName>
        <fullName evidence="10">Uncharacterized protein</fullName>
    </submittedName>
</protein>
<evidence type="ECO:0000256" key="7">
    <source>
        <dbReference type="ARBA" id="ARBA00023049"/>
    </source>
</evidence>
<evidence type="ECO:0000256" key="1">
    <source>
        <dbReference type="ARBA" id="ARBA00001947"/>
    </source>
</evidence>
<dbReference type="AlphaFoldDB" id="A0A9J6H5Y9"/>
<dbReference type="OMA" id="CSRWRNQ"/>
<organism evidence="10 11">
    <name type="scientific">Haemaphysalis longicornis</name>
    <name type="common">Bush tick</name>
    <dbReference type="NCBI Taxonomy" id="44386"/>
    <lineage>
        <taxon>Eukaryota</taxon>
        <taxon>Metazoa</taxon>
        <taxon>Ecdysozoa</taxon>
        <taxon>Arthropoda</taxon>
        <taxon>Chelicerata</taxon>
        <taxon>Arachnida</taxon>
        <taxon>Acari</taxon>
        <taxon>Parasitiformes</taxon>
        <taxon>Ixodida</taxon>
        <taxon>Ixodoidea</taxon>
        <taxon>Ixodidae</taxon>
        <taxon>Haemaphysalinae</taxon>
        <taxon>Haemaphysalis</taxon>
    </lineage>
</organism>
<evidence type="ECO:0000256" key="4">
    <source>
        <dbReference type="ARBA" id="ARBA00022723"/>
    </source>
</evidence>
<evidence type="ECO:0000256" key="5">
    <source>
        <dbReference type="ARBA" id="ARBA00022801"/>
    </source>
</evidence>
<dbReference type="GO" id="GO:0005886">
    <property type="term" value="C:plasma membrane"/>
    <property type="evidence" value="ECO:0007669"/>
    <property type="project" value="TreeGrafter"/>
</dbReference>
<keyword evidence="4" id="KW-0479">Metal-binding</keyword>
<dbReference type="SUPFAM" id="SSF55486">
    <property type="entry name" value="Metalloproteases ('zincins'), catalytic domain"/>
    <property type="match status" value="1"/>
</dbReference>
<dbReference type="Gene3D" id="1.10.1380.10">
    <property type="entry name" value="Neutral endopeptidase , domain2"/>
    <property type="match status" value="1"/>
</dbReference>
<sequence length="605" mass="67464">MFVCSRWRNQFPVAEGHLPVSSDDDYVGCLEGHVRMILEGRSLRFPAVTESLHGVYNACVNARLIEDSGWDGLLEFMSEVSLDGFPLTPPVRRSVSVWKTAAKLLRRTGAAALASVSVVSHPTSPENDIVSIGPPETLMAVSGMDINEVIRLYTSAVFASFKALRKMFIPPVYTLNVVKFASDVENLSSQFNDEDARVGTLDPASALQVFLAELFDGVSVAAYSRPGVEVSIQSPDFIARLVALVEETDLHTVMNFLGVRLMVQVAAFIPESGLAEAYTTLLYGKRLQGDLRWKVCIRVAEKALSPLFQRVALENFTVHVPVTQLTDLVNEIVQQFLSGVSTMPYLDEEARAGIRNVVSKTRFETLAPTWIFNQTLVDEYARNAPSVDGGKPLQSYAAIHEYSFMSSLSRGYGARWARSIFSANCWYERKPRTMYIPALLFNATLLFDRVYNFELARAGVRISQCLLDMLFAEGNSTDPAERWLNNATAARIAEAHQCFGKDNASGNGLRDATALRITYSHFLRTLDPRHKEMRFHLGQHRNASATQLFFVYLLLQSCERKTSTDEAPEESMHRWNAALRNREEFLTAFGCPSGSPMVLPEHCNV</sequence>
<dbReference type="EMBL" id="JABSTR010000977">
    <property type="protein sequence ID" value="KAH9383134.1"/>
    <property type="molecule type" value="Genomic_DNA"/>
</dbReference>
<keyword evidence="3" id="KW-0645">Protease</keyword>
<proteinExistence type="inferred from homology"/>
<dbReference type="Proteomes" id="UP000821853">
    <property type="component" value="Unassembled WGS sequence"/>
</dbReference>
<comment type="cofactor">
    <cofactor evidence="1">
        <name>Zn(2+)</name>
        <dbReference type="ChEBI" id="CHEBI:29105"/>
    </cofactor>
</comment>
<name>A0A9J6H5Y9_HAELO</name>
<keyword evidence="11" id="KW-1185">Reference proteome</keyword>
<gene>
    <name evidence="10" type="ORF">HPB48_023869</name>
</gene>
<comment type="caution">
    <text evidence="10">The sequence shown here is derived from an EMBL/GenBank/DDBJ whole genome shotgun (WGS) entry which is preliminary data.</text>
</comment>
<dbReference type="InterPro" id="IPR024079">
    <property type="entry name" value="MetalloPept_cat_dom_sf"/>
</dbReference>
<dbReference type="GO" id="GO:0046872">
    <property type="term" value="F:metal ion binding"/>
    <property type="evidence" value="ECO:0007669"/>
    <property type="project" value="UniProtKB-KW"/>
</dbReference>
<dbReference type="InterPro" id="IPR008753">
    <property type="entry name" value="Peptidase_M13_N"/>
</dbReference>
<keyword evidence="5" id="KW-0378">Hydrolase</keyword>
<keyword evidence="6" id="KW-0862">Zinc</keyword>
<dbReference type="InterPro" id="IPR018497">
    <property type="entry name" value="Peptidase_M13_C"/>
</dbReference>
<accession>A0A9J6H5Y9</accession>
<evidence type="ECO:0000256" key="6">
    <source>
        <dbReference type="ARBA" id="ARBA00022833"/>
    </source>
</evidence>
<dbReference type="InterPro" id="IPR000718">
    <property type="entry name" value="Peptidase_M13"/>
</dbReference>
<feature type="domain" description="Peptidase M13 N-terminal" evidence="9">
    <location>
        <begin position="2"/>
        <end position="354"/>
    </location>
</feature>
<dbReference type="GO" id="GO:0016485">
    <property type="term" value="P:protein processing"/>
    <property type="evidence" value="ECO:0007669"/>
    <property type="project" value="TreeGrafter"/>
</dbReference>